<gene>
    <name evidence="6" type="ORF">AWB72_01795</name>
</gene>
<feature type="domain" description="Calcineurin-like phosphoesterase" evidence="5">
    <location>
        <begin position="1"/>
        <end position="199"/>
    </location>
</feature>
<evidence type="ECO:0000313" key="7">
    <source>
        <dbReference type="Proteomes" id="UP000198263"/>
    </source>
</evidence>
<sequence length="275" mass="30221">MLIAQISDLHIKRPGKLAYGRVDTAAYLTRCIAQLNALDPRPDAVLITGDLVDFGDAEEYAYLQSLLAPLELPYYLCVGNHDGRDALREVFADHTYLREHPRFVQYALDLGALRVVVADTQDPPHGGGRLCAERLDWIARTLADGDARPTLLAMHHPPFACGIEHMDAQRLAPDDAAKLAGIVVKHPEIERVLCGHVHRAIQTRFAGTIASVCPAPAHQVALDLRANGPSRFVMEPPAFLLHRHVEGEGVVTHTAYIGDHGGTYPFYDDDHALID</sequence>
<dbReference type="InterPro" id="IPR004843">
    <property type="entry name" value="Calcineurin-like_PHP"/>
</dbReference>
<dbReference type="Gene3D" id="3.30.750.180">
    <property type="entry name" value="GpdQ, beta-strand dimerisation domain"/>
    <property type="match status" value="1"/>
</dbReference>
<dbReference type="InterPro" id="IPR042283">
    <property type="entry name" value="GpdQ_catalytic"/>
</dbReference>
<comment type="similarity">
    <text evidence="4">Belongs to the cyclic nucleotide phosphodiesterase class-III family.</text>
</comment>
<dbReference type="Gene3D" id="3.60.21.40">
    <property type="entry name" value="GpdQ, catalytic alpha/beta sandwich domain"/>
    <property type="match status" value="1"/>
</dbReference>
<evidence type="ECO:0000256" key="4">
    <source>
        <dbReference type="ARBA" id="ARBA00025742"/>
    </source>
</evidence>
<dbReference type="InterPro" id="IPR029052">
    <property type="entry name" value="Metallo-depent_PP-like"/>
</dbReference>
<evidence type="ECO:0000313" key="6">
    <source>
        <dbReference type="EMBL" id="SAL23953.1"/>
    </source>
</evidence>
<dbReference type="GO" id="GO:0046872">
    <property type="term" value="F:metal ion binding"/>
    <property type="evidence" value="ECO:0007669"/>
    <property type="project" value="UniProtKB-KW"/>
</dbReference>
<dbReference type="EMBL" id="FCNV02000002">
    <property type="protein sequence ID" value="SAL23953.1"/>
    <property type="molecule type" value="Genomic_DNA"/>
</dbReference>
<reference evidence="6 7" key="1">
    <citation type="submission" date="2016-01" db="EMBL/GenBank/DDBJ databases">
        <authorList>
            <person name="Peeters C."/>
        </authorList>
    </citation>
    <scope>NUCLEOTIDE SEQUENCE [LARGE SCALE GENOMIC DNA]</scope>
    <source>
        <strain evidence="6">LMG 29315</strain>
    </source>
</reference>
<keyword evidence="2" id="KW-0378">Hydrolase</keyword>
<evidence type="ECO:0000256" key="2">
    <source>
        <dbReference type="ARBA" id="ARBA00022801"/>
    </source>
</evidence>
<proteinExistence type="inferred from homology"/>
<dbReference type="PANTHER" id="PTHR42988:SF2">
    <property type="entry name" value="CYCLIC NUCLEOTIDE PHOSPHODIESTERASE CBUA0032-RELATED"/>
    <property type="match status" value="1"/>
</dbReference>
<dbReference type="Pfam" id="PF00149">
    <property type="entry name" value="Metallophos"/>
    <property type="match status" value="1"/>
</dbReference>
<dbReference type="InterPro" id="IPR042281">
    <property type="entry name" value="GpdQ_beta-strand"/>
</dbReference>
<dbReference type="AlphaFoldDB" id="A0A658QV55"/>
<comment type="caution">
    <text evidence="6">The sequence shown here is derived from an EMBL/GenBank/DDBJ whole genome shotgun (WGS) entry which is preliminary data.</text>
</comment>
<protein>
    <submittedName>
        <fullName evidence="6">Phosphodiesterase</fullName>
    </submittedName>
</protein>
<dbReference type="OrthoDB" id="9784378at2"/>
<keyword evidence="1" id="KW-0479">Metal-binding</keyword>
<evidence type="ECO:0000256" key="1">
    <source>
        <dbReference type="ARBA" id="ARBA00022723"/>
    </source>
</evidence>
<dbReference type="Proteomes" id="UP000198263">
    <property type="component" value="Unassembled WGS sequence"/>
</dbReference>
<keyword evidence="7" id="KW-1185">Reference proteome</keyword>
<organism evidence="6 7">
    <name type="scientific">Caballeronia concitans</name>
    <dbReference type="NCBI Taxonomy" id="1777133"/>
    <lineage>
        <taxon>Bacteria</taxon>
        <taxon>Pseudomonadati</taxon>
        <taxon>Pseudomonadota</taxon>
        <taxon>Betaproteobacteria</taxon>
        <taxon>Burkholderiales</taxon>
        <taxon>Burkholderiaceae</taxon>
        <taxon>Caballeronia</taxon>
    </lineage>
</organism>
<dbReference type="InterPro" id="IPR050884">
    <property type="entry name" value="CNP_phosphodiesterase-III"/>
</dbReference>
<accession>A0A658QV55</accession>
<evidence type="ECO:0000256" key="3">
    <source>
        <dbReference type="ARBA" id="ARBA00023004"/>
    </source>
</evidence>
<dbReference type="InterPro" id="IPR026575">
    <property type="entry name" value="GpdQ/CpdA-like"/>
</dbReference>
<keyword evidence="3" id="KW-0408">Iron</keyword>
<dbReference type="GO" id="GO:0004112">
    <property type="term" value="F:cyclic-nucleotide phosphodiesterase activity"/>
    <property type="evidence" value="ECO:0007669"/>
    <property type="project" value="InterPro"/>
</dbReference>
<dbReference type="PANTHER" id="PTHR42988">
    <property type="entry name" value="PHOSPHOHYDROLASE"/>
    <property type="match status" value="1"/>
</dbReference>
<evidence type="ECO:0000259" key="5">
    <source>
        <dbReference type="Pfam" id="PF00149"/>
    </source>
</evidence>
<name>A0A658QV55_9BURK</name>
<dbReference type="SUPFAM" id="SSF56300">
    <property type="entry name" value="Metallo-dependent phosphatases"/>
    <property type="match status" value="1"/>
</dbReference>
<dbReference type="CDD" id="cd07402">
    <property type="entry name" value="MPP_GpdQ"/>
    <property type="match status" value="1"/>
</dbReference>